<organism evidence="1 2">
    <name type="scientific">Kineococcus rhizosphaerae</name>
    <dbReference type="NCBI Taxonomy" id="559628"/>
    <lineage>
        <taxon>Bacteria</taxon>
        <taxon>Bacillati</taxon>
        <taxon>Actinomycetota</taxon>
        <taxon>Actinomycetes</taxon>
        <taxon>Kineosporiales</taxon>
        <taxon>Kineosporiaceae</taxon>
        <taxon>Kineococcus</taxon>
    </lineage>
</organism>
<dbReference type="OrthoDB" id="9797595at2"/>
<dbReference type="RefSeq" id="WP_106212963.1">
    <property type="nucleotide sequence ID" value="NZ_PVZF01000009.1"/>
</dbReference>
<evidence type="ECO:0008006" key="3">
    <source>
        <dbReference type="Google" id="ProtNLM"/>
    </source>
</evidence>
<dbReference type="Gene3D" id="3.30.530.20">
    <property type="match status" value="1"/>
</dbReference>
<sequence length="173" mass="18000">MHISAAKDLATKAAAAAGNVVLRHGGPSGPRQQTLTVTRPVENVLRACQDADVLAAVVGPAGGVVRQDPDRFTWHLAGRTVVTDLVAEPNRVVFRTAGPEPAEALVVEAWPAPREGGAEVVVRLDLPLAGELGEGAAAFTFAYRLRALLQTGEVPTLGDVPSGRSGQNSGEER</sequence>
<comment type="caution">
    <text evidence="1">The sequence shown here is derived from an EMBL/GenBank/DDBJ whole genome shotgun (WGS) entry which is preliminary data.</text>
</comment>
<protein>
    <recommendedName>
        <fullName evidence="3">Polyketide cyclase/dehydrase/lipid transport protein</fullName>
    </recommendedName>
</protein>
<evidence type="ECO:0000313" key="1">
    <source>
        <dbReference type="EMBL" id="PRY13022.1"/>
    </source>
</evidence>
<dbReference type="InterPro" id="IPR023393">
    <property type="entry name" value="START-like_dom_sf"/>
</dbReference>
<name>A0A2T0R126_9ACTN</name>
<dbReference type="EMBL" id="PVZF01000009">
    <property type="protein sequence ID" value="PRY13022.1"/>
    <property type="molecule type" value="Genomic_DNA"/>
</dbReference>
<evidence type="ECO:0000313" key="2">
    <source>
        <dbReference type="Proteomes" id="UP000238083"/>
    </source>
</evidence>
<proteinExistence type="predicted"/>
<dbReference type="AlphaFoldDB" id="A0A2T0R126"/>
<dbReference type="SUPFAM" id="SSF55961">
    <property type="entry name" value="Bet v1-like"/>
    <property type="match status" value="1"/>
</dbReference>
<accession>A0A2T0R126</accession>
<keyword evidence="2" id="KW-1185">Reference proteome</keyword>
<gene>
    <name evidence="1" type="ORF">CLV37_109212</name>
</gene>
<reference evidence="1 2" key="1">
    <citation type="submission" date="2018-03" db="EMBL/GenBank/DDBJ databases">
        <title>Genomic Encyclopedia of Archaeal and Bacterial Type Strains, Phase II (KMG-II): from individual species to whole genera.</title>
        <authorList>
            <person name="Goeker M."/>
        </authorList>
    </citation>
    <scope>NUCLEOTIDE SEQUENCE [LARGE SCALE GENOMIC DNA]</scope>
    <source>
        <strain evidence="1 2">DSM 19711</strain>
    </source>
</reference>
<dbReference type="Proteomes" id="UP000238083">
    <property type="component" value="Unassembled WGS sequence"/>
</dbReference>